<dbReference type="SUPFAM" id="SSF54909">
    <property type="entry name" value="Dimeric alpha+beta barrel"/>
    <property type="match status" value="1"/>
</dbReference>
<sequence length="122" mass="13604">MSFRAADSDKALVHGAFILTPKPEFFDEVAEGLSRYAEILEANEPDTLVFSVTKSCPAAGQEGPSQLAVAMVFKNEAAVEFHRSNSYSKEIWERSKDNHKLLCPPEIRTLTPIDGYMRRVDA</sequence>
<dbReference type="Pfam" id="PF03992">
    <property type="entry name" value="ABM"/>
    <property type="match status" value="1"/>
</dbReference>
<proteinExistence type="predicted"/>
<dbReference type="EMBL" id="JBFCZG010000009">
    <property type="protein sequence ID" value="KAL3418083.1"/>
    <property type="molecule type" value="Genomic_DNA"/>
</dbReference>
<reference evidence="2 3" key="1">
    <citation type="submission" date="2024-06" db="EMBL/GenBank/DDBJ databases">
        <title>Complete genome of Phlyctema vagabunda strain 19-DSS-EL-015.</title>
        <authorList>
            <person name="Fiorenzani C."/>
        </authorList>
    </citation>
    <scope>NUCLEOTIDE SEQUENCE [LARGE SCALE GENOMIC DNA]</scope>
    <source>
        <strain evidence="2 3">19-DSS-EL-015</strain>
    </source>
</reference>
<evidence type="ECO:0000313" key="3">
    <source>
        <dbReference type="Proteomes" id="UP001629113"/>
    </source>
</evidence>
<accession>A0ABR4P446</accession>
<dbReference type="Proteomes" id="UP001629113">
    <property type="component" value="Unassembled WGS sequence"/>
</dbReference>
<organism evidence="2 3">
    <name type="scientific">Phlyctema vagabunda</name>
    <dbReference type="NCBI Taxonomy" id="108571"/>
    <lineage>
        <taxon>Eukaryota</taxon>
        <taxon>Fungi</taxon>
        <taxon>Dikarya</taxon>
        <taxon>Ascomycota</taxon>
        <taxon>Pezizomycotina</taxon>
        <taxon>Leotiomycetes</taxon>
        <taxon>Helotiales</taxon>
        <taxon>Dermateaceae</taxon>
        <taxon>Phlyctema</taxon>
    </lineage>
</organism>
<dbReference type="Gene3D" id="3.30.70.100">
    <property type="match status" value="1"/>
</dbReference>
<dbReference type="InterPro" id="IPR011008">
    <property type="entry name" value="Dimeric_a/b-barrel"/>
</dbReference>
<evidence type="ECO:0000313" key="2">
    <source>
        <dbReference type="EMBL" id="KAL3418083.1"/>
    </source>
</evidence>
<feature type="domain" description="ABM" evidence="1">
    <location>
        <begin position="19"/>
        <end position="91"/>
    </location>
</feature>
<protein>
    <recommendedName>
        <fullName evidence="1">ABM domain-containing protein</fullName>
    </recommendedName>
</protein>
<name>A0ABR4P446_9HELO</name>
<dbReference type="InterPro" id="IPR007138">
    <property type="entry name" value="ABM_dom"/>
</dbReference>
<comment type="caution">
    <text evidence="2">The sequence shown here is derived from an EMBL/GenBank/DDBJ whole genome shotgun (WGS) entry which is preliminary data.</text>
</comment>
<keyword evidence="3" id="KW-1185">Reference proteome</keyword>
<gene>
    <name evidence="2" type="ORF">PVAG01_09798</name>
</gene>
<evidence type="ECO:0000259" key="1">
    <source>
        <dbReference type="Pfam" id="PF03992"/>
    </source>
</evidence>